<dbReference type="RefSeq" id="WP_133851696.1">
    <property type="nucleotide sequence ID" value="NZ_SNXZ01000004.1"/>
</dbReference>
<dbReference type="GO" id="GO:0043190">
    <property type="term" value="C:ATP-binding cassette (ABC) transporter complex"/>
    <property type="evidence" value="ECO:0007669"/>
    <property type="project" value="InterPro"/>
</dbReference>
<dbReference type="EMBL" id="SNXZ01000004">
    <property type="protein sequence ID" value="TDP96331.1"/>
    <property type="molecule type" value="Genomic_DNA"/>
</dbReference>
<dbReference type="InterPro" id="IPR051784">
    <property type="entry name" value="Nod_factor_ABC_transporter"/>
</dbReference>
<keyword evidence="2 6" id="KW-0812">Transmembrane</keyword>
<gene>
    <name evidence="8" type="ORF">EV186_104316</name>
</gene>
<dbReference type="InterPro" id="IPR047817">
    <property type="entry name" value="ABC2_TM_bact-type"/>
</dbReference>
<dbReference type="GO" id="GO:0046677">
    <property type="term" value="P:response to antibiotic"/>
    <property type="evidence" value="ECO:0007669"/>
    <property type="project" value="UniProtKB-KW"/>
</dbReference>
<comment type="similarity">
    <text evidence="6">Belongs to the ABC-2 integral membrane protein family.</text>
</comment>
<feature type="domain" description="ABC transmembrane type-2" evidence="7">
    <location>
        <begin position="43"/>
        <end position="274"/>
    </location>
</feature>
<protein>
    <recommendedName>
        <fullName evidence="6">Transport permease protein</fullName>
    </recommendedName>
</protein>
<sequence>MSTDTVRPPLAVRPSTGRVVGPLAAAWLVVEAKWTWYRKGWRATIGSSILMPLLFLIALGYGFGTQVKSGAATEGMRYVAYLAPALLASAAVQNAASESTFPILAGFKWQKIYWGIGATPMSPARIAAGELLWISMRVLISGTVYLVIAMLLGAMSGLGVVLALLFATLCGMSLAAPLVAFSATIEREGQQFNNIFRFLVLPMTLFAGTFFPVASLPVYLRPIAWLTPLWHGTELTRAAVFGRMHLWPVLGHTAYLLALFGLGAWLAARQFQRRLAV</sequence>
<dbReference type="InterPro" id="IPR013525">
    <property type="entry name" value="ABC2_TM"/>
</dbReference>
<evidence type="ECO:0000256" key="2">
    <source>
        <dbReference type="ARBA" id="ARBA00022692"/>
    </source>
</evidence>
<dbReference type="PRINTS" id="PR00164">
    <property type="entry name" value="ABC2TRNSPORT"/>
</dbReference>
<keyword evidence="5" id="KW-0046">Antibiotic resistance</keyword>
<dbReference type="Pfam" id="PF01061">
    <property type="entry name" value="ABC2_membrane"/>
    <property type="match status" value="1"/>
</dbReference>
<evidence type="ECO:0000256" key="5">
    <source>
        <dbReference type="ARBA" id="ARBA00023251"/>
    </source>
</evidence>
<dbReference type="Proteomes" id="UP000295444">
    <property type="component" value="Unassembled WGS sequence"/>
</dbReference>
<evidence type="ECO:0000256" key="6">
    <source>
        <dbReference type="RuleBase" id="RU361157"/>
    </source>
</evidence>
<dbReference type="AlphaFoldDB" id="A0A4R6S956"/>
<evidence type="ECO:0000256" key="4">
    <source>
        <dbReference type="ARBA" id="ARBA00023136"/>
    </source>
</evidence>
<comment type="caution">
    <text evidence="8">The sequence shown here is derived from an EMBL/GenBank/DDBJ whole genome shotgun (WGS) entry which is preliminary data.</text>
</comment>
<evidence type="ECO:0000313" key="8">
    <source>
        <dbReference type="EMBL" id="TDP96331.1"/>
    </source>
</evidence>
<keyword evidence="9" id="KW-1185">Reference proteome</keyword>
<feature type="transmembrane region" description="Helical" evidence="6">
    <location>
        <begin position="43"/>
        <end position="63"/>
    </location>
</feature>
<dbReference type="PANTHER" id="PTHR43229:SF2">
    <property type="entry name" value="NODULATION PROTEIN J"/>
    <property type="match status" value="1"/>
</dbReference>
<evidence type="ECO:0000313" key="9">
    <source>
        <dbReference type="Proteomes" id="UP000295444"/>
    </source>
</evidence>
<dbReference type="InterPro" id="IPR000412">
    <property type="entry name" value="ABC_2_transport"/>
</dbReference>
<proteinExistence type="inferred from homology"/>
<comment type="subcellular location">
    <subcellularLocation>
        <location evidence="6">Cell membrane</location>
        <topology evidence="6">Multi-pass membrane protein</topology>
    </subcellularLocation>
    <subcellularLocation>
        <location evidence="1">Membrane</location>
        <topology evidence="1">Multi-pass membrane protein</topology>
    </subcellularLocation>
</comment>
<feature type="transmembrane region" description="Helical" evidence="6">
    <location>
        <begin position="249"/>
        <end position="268"/>
    </location>
</feature>
<organism evidence="8 9">
    <name type="scientific">Labedaea rhizosphaerae</name>
    <dbReference type="NCBI Taxonomy" id="598644"/>
    <lineage>
        <taxon>Bacteria</taxon>
        <taxon>Bacillati</taxon>
        <taxon>Actinomycetota</taxon>
        <taxon>Actinomycetes</taxon>
        <taxon>Pseudonocardiales</taxon>
        <taxon>Pseudonocardiaceae</taxon>
        <taxon>Labedaea</taxon>
    </lineage>
</organism>
<keyword evidence="6" id="KW-1003">Cell membrane</keyword>
<name>A0A4R6S956_LABRH</name>
<evidence type="ECO:0000256" key="1">
    <source>
        <dbReference type="ARBA" id="ARBA00004141"/>
    </source>
</evidence>
<dbReference type="GO" id="GO:0140359">
    <property type="term" value="F:ABC-type transporter activity"/>
    <property type="evidence" value="ECO:0007669"/>
    <property type="project" value="InterPro"/>
</dbReference>
<keyword evidence="3 6" id="KW-1133">Transmembrane helix</keyword>
<dbReference type="PROSITE" id="PS51012">
    <property type="entry name" value="ABC_TM2"/>
    <property type="match status" value="1"/>
</dbReference>
<feature type="transmembrane region" description="Helical" evidence="6">
    <location>
        <begin position="158"/>
        <end position="183"/>
    </location>
</feature>
<feature type="transmembrane region" description="Helical" evidence="6">
    <location>
        <begin position="195"/>
        <end position="220"/>
    </location>
</feature>
<dbReference type="OrthoDB" id="9778589at2"/>
<reference evidence="8 9" key="1">
    <citation type="submission" date="2019-03" db="EMBL/GenBank/DDBJ databases">
        <title>Genomic Encyclopedia of Type Strains, Phase IV (KMG-IV): sequencing the most valuable type-strain genomes for metagenomic binning, comparative biology and taxonomic classification.</title>
        <authorList>
            <person name="Goeker M."/>
        </authorList>
    </citation>
    <scope>NUCLEOTIDE SEQUENCE [LARGE SCALE GENOMIC DNA]</scope>
    <source>
        <strain evidence="8 9">DSM 45361</strain>
    </source>
</reference>
<evidence type="ECO:0000256" key="3">
    <source>
        <dbReference type="ARBA" id="ARBA00022989"/>
    </source>
</evidence>
<keyword evidence="6" id="KW-0813">Transport</keyword>
<dbReference type="PIRSF" id="PIRSF006648">
    <property type="entry name" value="DrrB"/>
    <property type="match status" value="1"/>
</dbReference>
<accession>A0A4R6S956</accession>
<dbReference type="PANTHER" id="PTHR43229">
    <property type="entry name" value="NODULATION PROTEIN J"/>
    <property type="match status" value="1"/>
</dbReference>
<evidence type="ECO:0000259" key="7">
    <source>
        <dbReference type="PROSITE" id="PS51012"/>
    </source>
</evidence>
<feature type="transmembrane region" description="Helical" evidence="6">
    <location>
        <begin position="131"/>
        <end position="152"/>
    </location>
</feature>
<feature type="transmembrane region" description="Helical" evidence="6">
    <location>
        <begin position="75"/>
        <end position="92"/>
    </location>
</feature>
<keyword evidence="4 6" id="KW-0472">Membrane</keyword>